<comment type="caution">
    <text evidence="7">The sequence shown here is derived from an EMBL/GenBank/DDBJ whole genome shotgun (WGS) entry which is preliminary data.</text>
</comment>
<comment type="similarity">
    <text evidence="1 5">Belongs to the proline oxidase family.</text>
</comment>
<dbReference type="SUPFAM" id="SSF51730">
    <property type="entry name" value="FAD-linked oxidoreductase"/>
    <property type="match status" value="1"/>
</dbReference>
<comment type="function">
    <text evidence="5">Converts proline to delta-1-pyrroline-5-carboxylate.</text>
</comment>
<gene>
    <name evidence="7" type="ORF">NOR_03882</name>
</gene>
<evidence type="ECO:0000256" key="3">
    <source>
        <dbReference type="ARBA" id="ARBA00023002"/>
    </source>
</evidence>
<evidence type="ECO:0000256" key="5">
    <source>
        <dbReference type="RuleBase" id="RU364054"/>
    </source>
</evidence>
<keyword evidence="3 5" id="KW-0560">Oxidoreductase</keyword>
<name>A0A167EMF2_METRR</name>
<sequence>MATLRHSCHVLTAHRALSTQTCSRNSPLRLTNDGKYCSPRIATHGQDGMTTITPANNTPAPLAALPTGVLLRSLFINAISSRPHLLRPAITFMSYLCQPNRSFVFDTNRNKLLAGIMRRAVFRHFCAGESASEVKQTLERFKSMGFRGTIVAYAKETVFDYNRNVVQDAGIETFPRDPADSCPNIERWRDGVMETIDMLGEGDQLAVKITGAGPMVTDALAARGPLPKQMCDAMTTVCEQCKQRHIRLLIDAESQRYQDGIADAGLDLMTRYNRDGHALVYTTYQAYLKSTASVIESHLMAALEGRFTLGLKLVRGAYLSTEKRCLIHDTRNDTDNAYNAIAHGVLRKRLGSLGADGGRPFPSVNLMLCGHNKESVFSSYALHQQRLLQSLPTVPVGFAQLQGMSDEVSFGLLQLGQVQQGSGPEVYKCSTWGTLVECLGYLTRRALENRDAAGRTMSEYKALKREAKRRLRSFIRL</sequence>
<dbReference type="PANTHER" id="PTHR13914:SF0">
    <property type="entry name" value="PROLINE DEHYDROGENASE 1, MITOCHONDRIAL"/>
    <property type="match status" value="1"/>
</dbReference>
<dbReference type="GO" id="GO:0005739">
    <property type="term" value="C:mitochondrion"/>
    <property type="evidence" value="ECO:0007669"/>
    <property type="project" value="TreeGrafter"/>
</dbReference>
<proteinExistence type="inferred from homology"/>
<keyword evidence="4 5" id="KW-0642">Proline metabolism</keyword>
<dbReference type="InterPro" id="IPR029041">
    <property type="entry name" value="FAD-linked_oxidoreductase-like"/>
</dbReference>
<reference evidence="7 8" key="1">
    <citation type="journal article" date="2016" name="Genome Biol. Evol.">
        <title>Divergent and convergent evolution of fungal pathogenicity.</title>
        <authorList>
            <person name="Shang Y."/>
            <person name="Xiao G."/>
            <person name="Zheng P."/>
            <person name="Cen K."/>
            <person name="Zhan S."/>
            <person name="Wang C."/>
        </authorList>
    </citation>
    <scope>NUCLEOTIDE SEQUENCE [LARGE SCALE GENOMIC DNA]</scope>
    <source>
        <strain evidence="7 8">RCEF 4871</strain>
    </source>
</reference>
<comment type="catalytic activity">
    <reaction evidence="5">
        <text>L-proline + a quinone = (S)-1-pyrroline-5-carboxylate + a quinol + H(+)</text>
        <dbReference type="Rhea" id="RHEA:23784"/>
        <dbReference type="ChEBI" id="CHEBI:15378"/>
        <dbReference type="ChEBI" id="CHEBI:17388"/>
        <dbReference type="ChEBI" id="CHEBI:24646"/>
        <dbReference type="ChEBI" id="CHEBI:60039"/>
        <dbReference type="ChEBI" id="CHEBI:132124"/>
        <dbReference type="EC" id="1.5.5.2"/>
    </reaction>
</comment>
<dbReference type="EC" id="1.5.5.2" evidence="2 5"/>
<dbReference type="PANTHER" id="PTHR13914">
    <property type="entry name" value="PROLINE OXIDASE"/>
    <property type="match status" value="1"/>
</dbReference>
<comment type="cofactor">
    <cofactor evidence="5">
        <name>FAD</name>
        <dbReference type="ChEBI" id="CHEBI:57692"/>
    </cofactor>
</comment>
<protein>
    <recommendedName>
        <fullName evidence="2 5">Proline dehydrogenase</fullName>
        <ecNumber evidence="2 5">1.5.5.2</ecNumber>
    </recommendedName>
</protein>
<keyword evidence="5" id="KW-0285">Flavoprotein</keyword>
<keyword evidence="8" id="KW-1185">Reference proteome</keyword>
<dbReference type="OrthoDB" id="5464at2759"/>
<keyword evidence="5" id="KW-0274">FAD</keyword>
<evidence type="ECO:0000259" key="6">
    <source>
        <dbReference type="Pfam" id="PF01619"/>
    </source>
</evidence>
<dbReference type="GO" id="GO:0071949">
    <property type="term" value="F:FAD binding"/>
    <property type="evidence" value="ECO:0007669"/>
    <property type="project" value="TreeGrafter"/>
</dbReference>
<organism evidence="7 8">
    <name type="scientific">Metarhizium rileyi (strain RCEF 4871)</name>
    <name type="common">Nomuraea rileyi</name>
    <dbReference type="NCBI Taxonomy" id="1649241"/>
    <lineage>
        <taxon>Eukaryota</taxon>
        <taxon>Fungi</taxon>
        <taxon>Dikarya</taxon>
        <taxon>Ascomycota</taxon>
        <taxon>Pezizomycotina</taxon>
        <taxon>Sordariomycetes</taxon>
        <taxon>Hypocreomycetidae</taxon>
        <taxon>Hypocreales</taxon>
        <taxon>Clavicipitaceae</taxon>
        <taxon>Metarhizium</taxon>
    </lineage>
</organism>
<feature type="domain" description="Proline dehydrogenase" evidence="6">
    <location>
        <begin position="199"/>
        <end position="456"/>
    </location>
</feature>
<dbReference type="InterPro" id="IPR002872">
    <property type="entry name" value="Proline_DH_dom"/>
</dbReference>
<dbReference type="EMBL" id="AZHC01000010">
    <property type="protein sequence ID" value="OAA44154.1"/>
    <property type="molecule type" value="Genomic_DNA"/>
</dbReference>
<dbReference type="AlphaFoldDB" id="A0A167EMF2"/>
<dbReference type="STRING" id="1081105.A0A167EMF2"/>
<evidence type="ECO:0000313" key="8">
    <source>
        <dbReference type="Proteomes" id="UP000243498"/>
    </source>
</evidence>
<accession>A0A167EMF2</accession>
<dbReference type="OMA" id="AESQHYQ"/>
<evidence type="ECO:0000256" key="4">
    <source>
        <dbReference type="ARBA" id="ARBA00023062"/>
    </source>
</evidence>
<evidence type="ECO:0000256" key="1">
    <source>
        <dbReference type="ARBA" id="ARBA00005869"/>
    </source>
</evidence>
<dbReference type="InterPro" id="IPR015659">
    <property type="entry name" value="Proline_oxidase"/>
</dbReference>
<dbReference type="Pfam" id="PF01619">
    <property type="entry name" value="Pro_dh"/>
    <property type="match status" value="1"/>
</dbReference>
<dbReference type="GO" id="GO:0010133">
    <property type="term" value="P:L-proline catabolic process to L-glutamate"/>
    <property type="evidence" value="ECO:0007669"/>
    <property type="project" value="TreeGrafter"/>
</dbReference>
<dbReference type="Proteomes" id="UP000243498">
    <property type="component" value="Unassembled WGS sequence"/>
</dbReference>
<evidence type="ECO:0000313" key="7">
    <source>
        <dbReference type="EMBL" id="OAA44154.1"/>
    </source>
</evidence>
<dbReference type="GO" id="GO:0004657">
    <property type="term" value="F:proline dehydrogenase activity"/>
    <property type="evidence" value="ECO:0007669"/>
    <property type="project" value="UniProtKB-EC"/>
</dbReference>
<evidence type="ECO:0000256" key="2">
    <source>
        <dbReference type="ARBA" id="ARBA00012695"/>
    </source>
</evidence>
<dbReference type="Gene3D" id="3.20.20.220">
    <property type="match status" value="1"/>
</dbReference>